<sequence>MKHYFSPSTGGFYSDLFHGARQIEQEQTAAEKKAGKRPRMIDNPDSRVPTDAVEISEERWQELMKAQAAGMGIAAVGGKPEAVEPTIDEAERVAIRRRKRDRLLSASDWTQMPDSPLDAVTKKAWADYRQALRDLDMTGTTWPDEPKGVAA</sequence>
<keyword evidence="4" id="KW-1185">Reference proteome</keyword>
<dbReference type="RefSeq" id="WP_267223813.1">
    <property type="nucleotide sequence ID" value="NZ_JAPCWC010000028.1"/>
</dbReference>
<evidence type="ECO:0000313" key="3">
    <source>
        <dbReference type="EMBL" id="MFC0686387.1"/>
    </source>
</evidence>
<feature type="compositionally biased region" description="Basic and acidic residues" evidence="1">
    <location>
        <begin position="25"/>
        <end position="45"/>
    </location>
</feature>
<dbReference type="InterPro" id="IPR031893">
    <property type="entry name" value="Phage_tail_APC"/>
</dbReference>
<gene>
    <name evidence="3" type="ORF">ACFFF8_17520</name>
</gene>
<proteinExistence type="predicted"/>
<comment type="caution">
    <text evidence="3">The sequence shown here is derived from an EMBL/GenBank/DDBJ whole genome shotgun (WGS) entry which is preliminary data.</text>
</comment>
<feature type="region of interest" description="Disordered" evidence="1">
    <location>
        <begin position="25"/>
        <end position="52"/>
    </location>
</feature>
<reference evidence="3 4" key="1">
    <citation type="submission" date="2024-09" db="EMBL/GenBank/DDBJ databases">
        <authorList>
            <person name="Sun Q."/>
            <person name="Mori K."/>
        </authorList>
    </citation>
    <scope>NUCLEOTIDE SEQUENCE [LARGE SCALE GENOMIC DNA]</scope>
    <source>
        <strain evidence="3 4">CICC 11035S</strain>
    </source>
</reference>
<evidence type="ECO:0000256" key="1">
    <source>
        <dbReference type="SAM" id="MobiDB-lite"/>
    </source>
</evidence>
<evidence type="ECO:0000259" key="2">
    <source>
        <dbReference type="Pfam" id="PF16778"/>
    </source>
</evidence>
<evidence type="ECO:0000313" key="4">
    <source>
        <dbReference type="Proteomes" id="UP001589858"/>
    </source>
</evidence>
<dbReference type="Pfam" id="PF16778">
    <property type="entry name" value="Phage_tail_APC"/>
    <property type="match status" value="1"/>
</dbReference>
<name>A0ABV6SAX6_9SPHN</name>
<dbReference type="Proteomes" id="UP001589858">
    <property type="component" value="Unassembled WGS sequence"/>
</dbReference>
<protein>
    <submittedName>
        <fullName evidence="3">Tail fiber assembly protein</fullName>
    </submittedName>
</protein>
<feature type="domain" description="Phage tail assembly chaperone-like" evidence="2">
    <location>
        <begin position="97"/>
        <end position="146"/>
    </location>
</feature>
<accession>A0ABV6SAX6</accession>
<dbReference type="Gene3D" id="6.10.140.1310">
    <property type="match status" value="1"/>
</dbReference>
<dbReference type="EMBL" id="JBHLTM010000067">
    <property type="protein sequence ID" value="MFC0686387.1"/>
    <property type="molecule type" value="Genomic_DNA"/>
</dbReference>
<organism evidence="3 4">
    <name type="scientific">Novosphingobium clariflavum</name>
    <dbReference type="NCBI Taxonomy" id="2029884"/>
    <lineage>
        <taxon>Bacteria</taxon>
        <taxon>Pseudomonadati</taxon>
        <taxon>Pseudomonadota</taxon>
        <taxon>Alphaproteobacteria</taxon>
        <taxon>Sphingomonadales</taxon>
        <taxon>Sphingomonadaceae</taxon>
        <taxon>Novosphingobium</taxon>
    </lineage>
</organism>